<feature type="region of interest" description="Disordered" evidence="1">
    <location>
        <begin position="184"/>
        <end position="209"/>
    </location>
</feature>
<gene>
    <name evidence="3" type="ORF">ACFQKB_25740</name>
</gene>
<evidence type="ECO:0000256" key="1">
    <source>
        <dbReference type="SAM" id="MobiDB-lite"/>
    </source>
</evidence>
<dbReference type="InterPro" id="IPR017520">
    <property type="entry name" value="CHP03086"/>
</dbReference>
<dbReference type="Pfam" id="PF11716">
    <property type="entry name" value="MDMPI_N"/>
    <property type="match status" value="1"/>
</dbReference>
<reference evidence="4" key="1">
    <citation type="journal article" date="2019" name="Int. J. Syst. Evol. Microbiol.">
        <title>The Global Catalogue of Microorganisms (GCM) 10K type strain sequencing project: providing services to taxonomists for standard genome sequencing and annotation.</title>
        <authorList>
            <consortium name="The Broad Institute Genomics Platform"/>
            <consortium name="The Broad Institute Genome Sequencing Center for Infectious Disease"/>
            <person name="Wu L."/>
            <person name="Ma J."/>
        </authorList>
    </citation>
    <scope>NUCLEOTIDE SEQUENCE [LARGE SCALE GENOMIC DNA]</scope>
    <source>
        <strain evidence="4">JCM 3369</strain>
    </source>
</reference>
<dbReference type="NCBIfam" id="TIGR03083">
    <property type="entry name" value="maleylpyruvate isomerase family mycothiol-dependent enzyme"/>
    <property type="match status" value="1"/>
</dbReference>
<sequence length="209" mass="21580">MSTVEAAALQGYGAGLLERSIGFALGTLRSLTPGDLERPTPCRGWNLRMLLRHVDDSLAALYEAIDTGSVRLRPEAGPEPGPEPGADGDPELVAAFRARASRLLGVWSAAEGDGRVVTVGGSPIRAGVVAGTGAIEIAVHAWDASRALGGDRPVPPALAGQLLRLAPMLVTGDTRHGLFDPAVEVPRSSSPSDRLVAFLGRDPARGPSG</sequence>
<dbReference type="Gene3D" id="1.20.120.450">
    <property type="entry name" value="dinb family like domain"/>
    <property type="match status" value="1"/>
</dbReference>
<proteinExistence type="predicted"/>
<dbReference type="EMBL" id="JBHSXS010000017">
    <property type="protein sequence ID" value="MFC6883184.1"/>
    <property type="molecule type" value="Genomic_DNA"/>
</dbReference>
<dbReference type="NCBIfam" id="TIGR03086">
    <property type="entry name" value="TIGR03086 family metal-binding protein"/>
    <property type="match status" value="1"/>
</dbReference>
<dbReference type="Proteomes" id="UP001596380">
    <property type="component" value="Unassembled WGS sequence"/>
</dbReference>
<dbReference type="SUPFAM" id="SSF109854">
    <property type="entry name" value="DinB/YfiT-like putative metalloenzymes"/>
    <property type="match status" value="1"/>
</dbReference>
<feature type="domain" description="Mycothiol-dependent maleylpyruvate isomerase metal-binding" evidence="2">
    <location>
        <begin position="25"/>
        <end position="144"/>
    </location>
</feature>
<evidence type="ECO:0000313" key="3">
    <source>
        <dbReference type="EMBL" id="MFC6883184.1"/>
    </source>
</evidence>
<dbReference type="InterPro" id="IPR017517">
    <property type="entry name" value="Maleyloyr_isom"/>
</dbReference>
<dbReference type="InterPro" id="IPR024344">
    <property type="entry name" value="MDMPI_metal-binding"/>
</dbReference>
<accession>A0ABW2CNJ8</accession>
<comment type="caution">
    <text evidence="3">The sequence shown here is derived from an EMBL/GenBank/DDBJ whole genome shotgun (WGS) entry which is preliminary data.</text>
</comment>
<organism evidence="3 4">
    <name type="scientific">Actinomadura yumaensis</name>
    <dbReference type="NCBI Taxonomy" id="111807"/>
    <lineage>
        <taxon>Bacteria</taxon>
        <taxon>Bacillati</taxon>
        <taxon>Actinomycetota</taxon>
        <taxon>Actinomycetes</taxon>
        <taxon>Streptosporangiales</taxon>
        <taxon>Thermomonosporaceae</taxon>
        <taxon>Actinomadura</taxon>
    </lineage>
</organism>
<protein>
    <submittedName>
        <fullName evidence="3">TIGR03086 family metal-binding protein</fullName>
    </submittedName>
</protein>
<name>A0ABW2CNJ8_9ACTN</name>
<dbReference type="RefSeq" id="WP_378047185.1">
    <property type="nucleotide sequence ID" value="NZ_JBHSXE010000001.1"/>
</dbReference>
<evidence type="ECO:0000313" key="4">
    <source>
        <dbReference type="Proteomes" id="UP001596380"/>
    </source>
</evidence>
<keyword evidence="4" id="KW-1185">Reference proteome</keyword>
<dbReference type="InterPro" id="IPR034660">
    <property type="entry name" value="DinB/YfiT-like"/>
</dbReference>
<evidence type="ECO:0000259" key="2">
    <source>
        <dbReference type="Pfam" id="PF11716"/>
    </source>
</evidence>